<keyword evidence="2 6" id="KW-0813">Transport</keyword>
<sequence precursor="true">MAEEQAVAQDQDNQPGFSIEKIYVKDISLEIPNAPQVFIQREAPQVGIELSNSASAVEDGIYQVLTTVTVTSKVEDKTVFLIEVAQAGIFQIRNVPQENLEIILSVTCPNILFPYLREAVSDISTRAGFPPVLLNPINFEALYAQQKQEQAAQANGSTTH</sequence>
<dbReference type="OrthoDB" id="9795145at2"/>
<evidence type="ECO:0000256" key="4">
    <source>
        <dbReference type="ARBA" id="ARBA00023010"/>
    </source>
</evidence>
<dbReference type="GO" id="GO:0051082">
    <property type="term" value="F:unfolded protein binding"/>
    <property type="evidence" value="ECO:0007669"/>
    <property type="project" value="InterPro"/>
</dbReference>
<dbReference type="NCBIfam" id="NF004393">
    <property type="entry name" value="PRK05751.1-4"/>
    <property type="match status" value="1"/>
</dbReference>
<protein>
    <recommendedName>
        <fullName evidence="6">Protein-export protein SecB</fullName>
    </recommendedName>
</protein>
<gene>
    <name evidence="6" type="primary">secB</name>
    <name evidence="7" type="ordered locus">Msip34_0554</name>
</gene>
<keyword evidence="4 6" id="KW-0811">Translocation</keyword>
<dbReference type="AlphaFoldDB" id="C6X9I2"/>
<comment type="function">
    <text evidence="6">One of the proteins required for the normal export of preproteins out of the cell cytoplasm. It is a molecular chaperone that binds to a subset of precursor proteins, maintaining them in a translocation-competent state. It also specifically binds to its receptor SecA.</text>
</comment>
<comment type="similarity">
    <text evidence="1 6">Belongs to the SecB family.</text>
</comment>
<evidence type="ECO:0000313" key="8">
    <source>
        <dbReference type="Proteomes" id="UP000002743"/>
    </source>
</evidence>
<reference evidence="8" key="1">
    <citation type="submission" date="2009-07" db="EMBL/GenBank/DDBJ databases">
        <title>Complete sequence of chromosome of Methylovorus sp. SIP3-4.</title>
        <authorList>
            <person name="Lucas S."/>
            <person name="Copeland A."/>
            <person name="Lapidus A."/>
            <person name="Glavina del Rio T."/>
            <person name="Tice H."/>
            <person name="Bruce D."/>
            <person name="Goodwin L."/>
            <person name="Pitluck S."/>
            <person name="Clum A."/>
            <person name="Larimer F."/>
            <person name="Land M."/>
            <person name="Hauser L."/>
            <person name="Kyrpides N."/>
            <person name="Mikhailova N."/>
            <person name="Kayluzhnaya M."/>
            <person name="Chistoserdova L."/>
        </authorList>
    </citation>
    <scope>NUCLEOTIDE SEQUENCE [LARGE SCALE GENOMIC DNA]</scope>
    <source>
        <strain evidence="8">SIP3-4</strain>
    </source>
</reference>
<evidence type="ECO:0000256" key="2">
    <source>
        <dbReference type="ARBA" id="ARBA00022448"/>
    </source>
</evidence>
<evidence type="ECO:0000256" key="5">
    <source>
        <dbReference type="ARBA" id="ARBA00023186"/>
    </source>
</evidence>
<evidence type="ECO:0000256" key="6">
    <source>
        <dbReference type="HAMAP-Rule" id="MF_00821"/>
    </source>
</evidence>
<comment type="subunit">
    <text evidence="6">Homotetramer, a dimer of dimers. One homotetramer interacts with 1 SecA dimer.</text>
</comment>
<dbReference type="NCBIfam" id="TIGR00809">
    <property type="entry name" value="secB"/>
    <property type="match status" value="1"/>
</dbReference>
<keyword evidence="3 6" id="KW-0653">Protein transport</keyword>
<dbReference type="Pfam" id="PF02556">
    <property type="entry name" value="SecB"/>
    <property type="match status" value="1"/>
</dbReference>
<dbReference type="Gene3D" id="3.10.420.10">
    <property type="entry name" value="SecB-like"/>
    <property type="match status" value="1"/>
</dbReference>
<proteinExistence type="inferred from homology"/>
<dbReference type="GO" id="GO:0006457">
    <property type="term" value="P:protein folding"/>
    <property type="evidence" value="ECO:0007669"/>
    <property type="project" value="UniProtKB-UniRule"/>
</dbReference>
<dbReference type="KEGG" id="mei:Msip34_0554"/>
<dbReference type="STRING" id="582744.Msip34_0554"/>
<keyword evidence="6" id="KW-0963">Cytoplasm</keyword>
<dbReference type="HOGENOM" id="CLU_111574_1_0_4"/>
<dbReference type="SUPFAM" id="SSF54611">
    <property type="entry name" value="SecB-like"/>
    <property type="match status" value="1"/>
</dbReference>
<accession>C6X9I2</accession>
<comment type="subcellular location">
    <subcellularLocation>
        <location evidence="6">Cytoplasm</location>
    </subcellularLocation>
</comment>
<dbReference type="NCBIfam" id="NF004392">
    <property type="entry name" value="PRK05751.1-3"/>
    <property type="match status" value="1"/>
</dbReference>
<dbReference type="EMBL" id="CP001674">
    <property type="protein sequence ID" value="ACT49802.1"/>
    <property type="molecule type" value="Genomic_DNA"/>
</dbReference>
<dbReference type="Proteomes" id="UP000002743">
    <property type="component" value="Chromosome"/>
</dbReference>
<dbReference type="PRINTS" id="PR01594">
    <property type="entry name" value="SECBCHAPRONE"/>
</dbReference>
<dbReference type="InterPro" id="IPR035958">
    <property type="entry name" value="SecB-like_sf"/>
</dbReference>
<evidence type="ECO:0000313" key="7">
    <source>
        <dbReference type="EMBL" id="ACT49802.1"/>
    </source>
</evidence>
<evidence type="ECO:0000256" key="3">
    <source>
        <dbReference type="ARBA" id="ARBA00022927"/>
    </source>
</evidence>
<keyword evidence="5 6" id="KW-0143">Chaperone</keyword>
<dbReference type="GO" id="GO:0005737">
    <property type="term" value="C:cytoplasm"/>
    <property type="evidence" value="ECO:0007669"/>
    <property type="project" value="UniProtKB-SubCell"/>
</dbReference>
<dbReference type="InterPro" id="IPR003708">
    <property type="entry name" value="SecB"/>
</dbReference>
<dbReference type="eggNOG" id="COG1952">
    <property type="taxonomic scope" value="Bacteria"/>
</dbReference>
<dbReference type="RefSeq" id="WP_013441384.1">
    <property type="nucleotide sequence ID" value="NC_012969.1"/>
</dbReference>
<keyword evidence="8" id="KW-1185">Reference proteome</keyword>
<name>C6X9I2_METGS</name>
<evidence type="ECO:0000256" key="1">
    <source>
        <dbReference type="ARBA" id="ARBA00009990"/>
    </source>
</evidence>
<dbReference type="GO" id="GO:0015031">
    <property type="term" value="P:protein transport"/>
    <property type="evidence" value="ECO:0007669"/>
    <property type="project" value="UniProtKB-UniRule"/>
</dbReference>
<reference evidence="7 8" key="2">
    <citation type="journal article" date="2011" name="J. Bacteriol.">
        <title>Genomes of three methylotrophs from a single niche uncover genetic and metabolic divergence of Methylophilaceae.</title>
        <authorList>
            <person name="Lapidus A."/>
            <person name="Clum A."/>
            <person name="Labutti K."/>
            <person name="Kaluzhnaya M.G."/>
            <person name="Lim S."/>
            <person name="Beck D.A."/>
            <person name="Glavina Del Rio T."/>
            <person name="Nolan M."/>
            <person name="Mavromatis K."/>
            <person name="Huntemann M."/>
            <person name="Lucas S."/>
            <person name="Lidstrom M.E."/>
            <person name="Ivanova N."/>
            <person name="Chistoserdova L."/>
        </authorList>
    </citation>
    <scope>NUCLEOTIDE SEQUENCE [LARGE SCALE GENOMIC DNA]</scope>
    <source>
        <strain evidence="7 8">SIP3-4</strain>
    </source>
</reference>
<dbReference type="GO" id="GO:0051262">
    <property type="term" value="P:protein tetramerization"/>
    <property type="evidence" value="ECO:0007669"/>
    <property type="project" value="InterPro"/>
</dbReference>
<dbReference type="PANTHER" id="PTHR36918">
    <property type="match status" value="1"/>
</dbReference>
<dbReference type="HAMAP" id="MF_00821">
    <property type="entry name" value="SecB"/>
    <property type="match status" value="1"/>
</dbReference>
<dbReference type="PANTHER" id="PTHR36918:SF1">
    <property type="entry name" value="PROTEIN-EXPORT PROTEIN SECB"/>
    <property type="match status" value="1"/>
</dbReference>
<dbReference type="NCBIfam" id="NF004394">
    <property type="entry name" value="PRK05751.1-5"/>
    <property type="match status" value="1"/>
</dbReference>
<organism evidence="7 8">
    <name type="scientific">Methylovorus glucosotrophus (strain SIP3-4)</name>
    <dbReference type="NCBI Taxonomy" id="582744"/>
    <lineage>
        <taxon>Bacteria</taxon>
        <taxon>Pseudomonadati</taxon>
        <taxon>Pseudomonadota</taxon>
        <taxon>Betaproteobacteria</taxon>
        <taxon>Nitrosomonadales</taxon>
        <taxon>Methylophilaceae</taxon>
        <taxon>Methylovorus</taxon>
    </lineage>
</organism>